<protein>
    <submittedName>
        <fullName evidence="2">Domain of uncharacterized function (DUF955)</fullName>
    </submittedName>
</protein>
<sequence length="329" mass="36826">MANQFEMKTLYNKIIALGFKKKDIQAILPEWWNDNIAKTQSGFLEAAVLLSKSLSINLKSLISEEKACFDLPLSNFKAKGNINTAELDIAVALSTVAAKATLRGFSAEKRYDGLTAKKVRETLLSRGNKWIDFRTLVEFCWEIGIPVLHLNLKNYKKMQGLAIEINNRPVIILTSQHKYGYLVFDLAHELGHILAEHTKDSIVVDERISPKGIEKNEKEANDIALEILTGSTYHFTTRSRNASSIAEACISTGKERNIDPAHLVLNIGHSMDNWALANSALKIIKEKLNISSNDPAICKEVMLERLDFETMGDFKHPMRVITSSLNKAA</sequence>
<dbReference type="GeneID" id="86155302"/>
<dbReference type="InterPro" id="IPR052345">
    <property type="entry name" value="Rad_response_metalloprotease"/>
</dbReference>
<accession>A0ABY6TK83</accession>
<dbReference type="Pfam" id="PF06114">
    <property type="entry name" value="Peptidase_M78"/>
    <property type="match status" value="1"/>
</dbReference>
<dbReference type="Gene3D" id="1.10.10.2910">
    <property type="match status" value="1"/>
</dbReference>
<dbReference type="EMBL" id="CABFKI010000005">
    <property type="protein sequence ID" value="VTU07510.1"/>
    <property type="molecule type" value="Genomic_DNA"/>
</dbReference>
<name>A0ABY6TK83_9PAST</name>
<dbReference type="RefSeq" id="WP_135709733.1">
    <property type="nucleotide sequence ID" value="NZ_CABFKI010000005.1"/>
</dbReference>
<organism evidence="2 3">
    <name type="scientific">Actinobacillus porcinus</name>
    <dbReference type="NCBI Taxonomy" id="51048"/>
    <lineage>
        <taxon>Bacteria</taxon>
        <taxon>Pseudomonadati</taxon>
        <taxon>Pseudomonadota</taxon>
        <taxon>Gammaproteobacteria</taxon>
        <taxon>Pasteurellales</taxon>
        <taxon>Pasteurellaceae</taxon>
        <taxon>Actinobacillus</taxon>
    </lineage>
</organism>
<comment type="caution">
    <text evidence="2">The sequence shown here is derived from an EMBL/GenBank/DDBJ whole genome shotgun (WGS) entry which is preliminary data.</text>
</comment>
<dbReference type="InterPro" id="IPR010359">
    <property type="entry name" value="IrrE_HExxH"/>
</dbReference>
<evidence type="ECO:0000313" key="3">
    <source>
        <dbReference type="Proteomes" id="UP000308167"/>
    </source>
</evidence>
<dbReference type="Proteomes" id="UP000308167">
    <property type="component" value="Unassembled WGS sequence"/>
</dbReference>
<keyword evidence="3" id="KW-1185">Reference proteome</keyword>
<dbReference type="PANTHER" id="PTHR43236:SF1">
    <property type="entry name" value="BLL7220 PROTEIN"/>
    <property type="match status" value="1"/>
</dbReference>
<feature type="domain" description="IrrE N-terminal-like" evidence="1">
    <location>
        <begin position="143"/>
        <end position="228"/>
    </location>
</feature>
<gene>
    <name evidence="2" type="ORF">SAMEA1410922_00904</name>
</gene>
<evidence type="ECO:0000259" key="1">
    <source>
        <dbReference type="Pfam" id="PF06114"/>
    </source>
</evidence>
<dbReference type="PANTHER" id="PTHR43236">
    <property type="entry name" value="ANTITOXIN HIGA1"/>
    <property type="match status" value="1"/>
</dbReference>
<evidence type="ECO:0000313" key="2">
    <source>
        <dbReference type="EMBL" id="VTU07510.1"/>
    </source>
</evidence>
<reference evidence="2 3" key="1">
    <citation type="submission" date="2019-05" db="EMBL/GenBank/DDBJ databases">
        <authorList>
            <consortium name="Pathogen Informatics"/>
        </authorList>
    </citation>
    <scope>NUCLEOTIDE SEQUENCE [LARGE SCALE GENOMIC DNA]</scope>
    <source>
        <strain evidence="2 3">NM319</strain>
    </source>
</reference>
<proteinExistence type="predicted"/>